<organism evidence="1">
    <name type="scientific">uncultured Caudovirales phage</name>
    <dbReference type="NCBI Taxonomy" id="2100421"/>
    <lineage>
        <taxon>Viruses</taxon>
        <taxon>Duplodnaviria</taxon>
        <taxon>Heunggongvirae</taxon>
        <taxon>Uroviricota</taxon>
        <taxon>Caudoviricetes</taxon>
        <taxon>Peduoviridae</taxon>
        <taxon>Maltschvirus</taxon>
        <taxon>Maltschvirus maltsch</taxon>
    </lineage>
</organism>
<protein>
    <submittedName>
        <fullName evidence="1">Uncharacterized protein</fullName>
    </submittedName>
</protein>
<evidence type="ECO:0000313" key="1">
    <source>
        <dbReference type="EMBL" id="CAB4148656.1"/>
    </source>
</evidence>
<dbReference type="EMBL" id="LR796502">
    <property type="protein sequence ID" value="CAB4148656.1"/>
    <property type="molecule type" value="Genomic_DNA"/>
</dbReference>
<name>A0A6J5MUA7_9CAUD</name>
<gene>
    <name evidence="1" type="ORF">UFOVP523_16</name>
</gene>
<proteinExistence type="predicted"/>
<accession>A0A6J5MUA7</accession>
<reference evidence="1" key="1">
    <citation type="submission" date="2020-04" db="EMBL/GenBank/DDBJ databases">
        <authorList>
            <person name="Chiriac C."/>
            <person name="Salcher M."/>
            <person name="Ghai R."/>
            <person name="Kavagutti S V."/>
        </authorList>
    </citation>
    <scope>NUCLEOTIDE SEQUENCE</scope>
</reference>
<sequence>MSGFYDIVTKLYDSVNNDSLVNQTTKGDLASVLNNKQNLFPLCHIMVNSSTFDKQILVFNISVICMDLVDFSKDCTVTLYTGNNNEDDVMNTTLSILNRLYESMYRGSLFSDLYQIENVANCEPFYDKFEENVAGWTMTFDVICENSMTIC</sequence>